<dbReference type="AlphaFoldDB" id="A0A015KC94"/>
<dbReference type="InterPro" id="IPR000719">
    <property type="entry name" value="Prot_kinase_dom"/>
</dbReference>
<evidence type="ECO:0000256" key="1">
    <source>
        <dbReference type="ARBA" id="ARBA00022741"/>
    </source>
</evidence>
<dbReference type="SMR" id="A0A015KC94"/>
<keyword evidence="5" id="KW-1185">Reference proteome</keyword>
<evidence type="ECO:0000256" key="2">
    <source>
        <dbReference type="ARBA" id="ARBA00022840"/>
    </source>
</evidence>
<dbReference type="GO" id="GO:0004672">
    <property type="term" value="F:protein kinase activity"/>
    <property type="evidence" value="ECO:0007669"/>
    <property type="project" value="InterPro"/>
</dbReference>
<dbReference type="Gene3D" id="1.10.510.10">
    <property type="entry name" value="Transferase(Phosphotransferase) domain 1"/>
    <property type="match status" value="1"/>
</dbReference>
<proteinExistence type="predicted"/>
<organism evidence="4 5">
    <name type="scientific">Rhizophagus irregularis (strain DAOM 197198w)</name>
    <name type="common">Glomus intraradices</name>
    <dbReference type="NCBI Taxonomy" id="1432141"/>
    <lineage>
        <taxon>Eukaryota</taxon>
        <taxon>Fungi</taxon>
        <taxon>Fungi incertae sedis</taxon>
        <taxon>Mucoromycota</taxon>
        <taxon>Glomeromycotina</taxon>
        <taxon>Glomeromycetes</taxon>
        <taxon>Glomerales</taxon>
        <taxon>Glomeraceae</taxon>
        <taxon>Rhizophagus</taxon>
    </lineage>
</organism>
<protein>
    <submittedName>
        <fullName evidence="4">Pkh1p</fullName>
    </submittedName>
</protein>
<sequence length="277" mass="32065">MFHEWVNEKNIKCFDINEFHNDKELGDGNLGKAYYANKNSGTRSYMLKCVNTNDIIVKDLIKDLETRRKFNAHINVLKFYGVVNFEPENERCYLVMEYADSGTLRQYLKAKFEGLTWEDKHHLAIQLVSVVSDLHDEEIVHGYLNPNTILVHQNTVKLKFFNKVNKKIKEFQPDSSIFPYTDPKMFKVNVTSQLDKKSDVYSVGVLLWEISSGKPPFGDDCSVELVIQIISGVREEVIPNTPTYYSELYTECWDDEPDKRPSMSDVAKRILMGGRQS</sequence>
<dbReference type="InterPro" id="IPR011009">
    <property type="entry name" value="Kinase-like_dom_sf"/>
</dbReference>
<evidence type="ECO:0000259" key="3">
    <source>
        <dbReference type="PROSITE" id="PS50011"/>
    </source>
</evidence>
<dbReference type="PROSITE" id="PS50011">
    <property type="entry name" value="PROTEIN_KINASE_DOM"/>
    <property type="match status" value="1"/>
</dbReference>
<reference evidence="4 5" key="1">
    <citation type="submission" date="2014-02" db="EMBL/GenBank/DDBJ databases">
        <title>Single nucleus genome sequencing reveals high similarity among nuclei of an endomycorrhizal fungus.</title>
        <authorList>
            <person name="Lin K."/>
            <person name="Geurts R."/>
            <person name="Zhang Z."/>
            <person name="Limpens E."/>
            <person name="Saunders D.G."/>
            <person name="Mu D."/>
            <person name="Pang E."/>
            <person name="Cao H."/>
            <person name="Cha H."/>
            <person name="Lin T."/>
            <person name="Zhou Q."/>
            <person name="Shang Y."/>
            <person name="Li Y."/>
            <person name="Ivanov S."/>
            <person name="Sharma T."/>
            <person name="Velzen R.V."/>
            <person name="Ruijter N.D."/>
            <person name="Aanen D.K."/>
            <person name="Win J."/>
            <person name="Kamoun S."/>
            <person name="Bisseling T."/>
            <person name="Huang S."/>
        </authorList>
    </citation>
    <scope>NUCLEOTIDE SEQUENCE [LARGE SCALE GENOMIC DNA]</scope>
    <source>
        <strain evidence="5">DAOM197198w</strain>
    </source>
</reference>
<dbReference type="SUPFAM" id="SSF56112">
    <property type="entry name" value="Protein kinase-like (PK-like)"/>
    <property type="match status" value="1"/>
</dbReference>
<dbReference type="GO" id="GO:0005524">
    <property type="term" value="F:ATP binding"/>
    <property type="evidence" value="ECO:0007669"/>
    <property type="project" value="UniProtKB-KW"/>
</dbReference>
<feature type="domain" description="Protein kinase" evidence="3">
    <location>
        <begin position="19"/>
        <end position="272"/>
    </location>
</feature>
<evidence type="ECO:0000313" key="4">
    <source>
        <dbReference type="EMBL" id="EXX77145.1"/>
    </source>
</evidence>
<gene>
    <name evidence="4" type="ORF">RirG_026530</name>
</gene>
<comment type="caution">
    <text evidence="4">The sequence shown here is derived from an EMBL/GenBank/DDBJ whole genome shotgun (WGS) entry which is preliminary data.</text>
</comment>
<keyword evidence="2" id="KW-0067">ATP-binding</keyword>
<dbReference type="PANTHER" id="PTHR44329:SF298">
    <property type="entry name" value="MIXED LINEAGE KINASE DOMAIN-LIKE PROTEIN"/>
    <property type="match status" value="1"/>
</dbReference>
<evidence type="ECO:0000313" key="5">
    <source>
        <dbReference type="Proteomes" id="UP000022910"/>
    </source>
</evidence>
<dbReference type="InterPro" id="IPR051681">
    <property type="entry name" value="Ser/Thr_Kinases-Pseudokinases"/>
</dbReference>
<dbReference type="Pfam" id="PF07714">
    <property type="entry name" value="PK_Tyr_Ser-Thr"/>
    <property type="match status" value="1"/>
</dbReference>
<keyword evidence="1" id="KW-0547">Nucleotide-binding</keyword>
<dbReference type="PIRSF" id="PIRSF000654">
    <property type="entry name" value="Integrin-linked_kinase"/>
    <property type="match status" value="1"/>
</dbReference>
<accession>A0A015KC94</accession>
<dbReference type="OrthoDB" id="346907at2759"/>
<dbReference type="PANTHER" id="PTHR44329">
    <property type="entry name" value="SERINE/THREONINE-PROTEIN KINASE TNNI3K-RELATED"/>
    <property type="match status" value="1"/>
</dbReference>
<dbReference type="EMBL" id="JEMT01011657">
    <property type="protein sequence ID" value="EXX77145.1"/>
    <property type="molecule type" value="Genomic_DNA"/>
</dbReference>
<dbReference type="GO" id="GO:0097527">
    <property type="term" value="P:necroptotic signaling pathway"/>
    <property type="evidence" value="ECO:0007669"/>
    <property type="project" value="TreeGrafter"/>
</dbReference>
<dbReference type="OMA" id="ENERCYL"/>
<name>A0A015KC94_RHIIW</name>
<dbReference type="Proteomes" id="UP000022910">
    <property type="component" value="Unassembled WGS sequence"/>
</dbReference>
<dbReference type="PRINTS" id="PR00109">
    <property type="entry name" value="TYRKINASE"/>
</dbReference>
<dbReference type="HOGENOM" id="CLU_000288_7_0_1"/>
<dbReference type="InterPro" id="IPR001245">
    <property type="entry name" value="Ser-Thr/Tyr_kinase_cat_dom"/>
</dbReference>